<reference evidence="3" key="1">
    <citation type="submission" date="2025-05" db="UniProtKB">
        <authorList>
            <consortium name="RefSeq"/>
        </authorList>
    </citation>
    <scope>NUCLEOTIDE SEQUENCE [LARGE SCALE GENOMIC DNA]</scope>
    <source>
        <strain evidence="3">14028-0561.14</strain>
    </source>
</reference>
<reference evidence="4" key="2">
    <citation type="submission" date="2025-08" db="UniProtKB">
        <authorList>
            <consortium name="RefSeq"/>
        </authorList>
    </citation>
    <scope>IDENTIFICATION</scope>
    <source>
        <strain evidence="4">14028-0561.14</strain>
        <tissue evidence="4">Whole fly</tissue>
    </source>
</reference>
<name>A0A6P4IZQ9_DROKI</name>
<feature type="compositionally biased region" description="Gly residues" evidence="1">
    <location>
        <begin position="266"/>
        <end position="275"/>
    </location>
</feature>
<feature type="compositionally biased region" description="Basic and acidic residues" evidence="1">
    <location>
        <begin position="368"/>
        <end position="382"/>
    </location>
</feature>
<feature type="compositionally biased region" description="Polar residues" evidence="1">
    <location>
        <begin position="194"/>
        <end position="219"/>
    </location>
</feature>
<keyword evidence="3" id="KW-1185">Reference proteome</keyword>
<dbReference type="Proteomes" id="UP001652661">
    <property type="component" value="Chromosome 2R"/>
</dbReference>
<keyword evidence="2" id="KW-0732">Signal</keyword>
<dbReference type="OrthoDB" id="7870095at2759"/>
<proteinExistence type="predicted"/>
<dbReference type="AlphaFoldDB" id="A0A6P4IZQ9"/>
<feature type="chain" id="PRO_5028264856" evidence="2">
    <location>
        <begin position="26"/>
        <end position="412"/>
    </location>
</feature>
<feature type="signal peptide" evidence="2">
    <location>
        <begin position="1"/>
        <end position="25"/>
    </location>
</feature>
<evidence type="ECO:0000313" key="3">
    <source>
        <dbReference type="Proteomes" id="UP001652661"/>
    </source>
</evidence>
<sequence length="412" mass="43429">MASQLLSLGLALALIFLIGGHWTDARPQNPYYVENGGQGGFGGPETHHHRPHHGHGYGHGHGHGNGHGHEHGFGHGQGQGVGYGSGFSGGFPPQQSSTYGRYPPPTYPVNQFPGGPFSGQQPGGGHFGNRQPGNVFGGQQPGSNFRPQPGQGGDYNRGQSGFQQPGGNLNRGQTGGDFNRGQAGGDFNGRRQPGFQQPGTGSNRGQPGIQQPGTDTNRSPPGFQQPEGDLNARQPGSNELPTYSPGGFRQTGSGENTLQPRPGPGQSPGRGGGFQQPGHQPGSSSNPIQPRPGNNEEDDFSQFNFQTPNSLQPRPGQNPEAGEASSVIQPIPGQTSTRDNVANNLGDLFNTQDYLSPELSQGVGSRSGSERDPKSETEEARPESVNQRNLFDTDPICTNGTERMAGRCRKKA</sequence>
<feature type="compositionally biased region" description="Low complexity" evidence="1">
    <location>
        <begin position="276"/>
        <end position="285"/>
    </location>
</feature>
<gene>
    <name evidence="4" type="primary">Gbp2</name>
</gene>
<feature type="region of interest" description="Disordered" evidence="1">
    <location>
        <begin position="35"/>
        <end position="412"/>
    </location>
</feature>
<feature type="compositionally biased region" description="Polar residues" evidence="1">
    <location>
        <begin position="301"/>
        <end position="312"/>
    </location>
</feature>
<feature type="compositionally biased region" description="Low complexity" evidence="1">
    <location>
        <begin position="111"/>
        <end position="120"/>
    </location>
</feature>
<protein>
    <submittedName>
        <fullName evidence="4">Uncharacterized protein Gbp2</fullName>
    </submittedName>
</protein>
<dbReference type="RefSeq" id="XP_017027778.1">
    <property type="nucleotide sequence ID" value="XM_017172289.3"/>
</dbReference>
<accession>A0A6P4IZQ9</accession>
<evidence type="ECO:0000256" key="1">
    <source>
        <dbReference type="SAM" id="MobiDB-lite"/>
    </source>
</evidence>
<feature type="compositionally biased region" description="Polar residues" evidence="1">
    <location>
        <begin position="326"/>
        <end position="367"/>
    </location>
</feature>
<evidence type="ECO:0000313" key="4">
    <source>
        <dbReference type="RefSeq" id="XP_017027778.1"/>
    </source>
</evidence>
<feature type="compositionally biased region" description="Gly residues" evidence="1">
    <location>
        <begin position="74"/>
        <end position="89"/>
    </location>
</feature>
<organism evidence="3 4">
    <name type="scientific">Drosophila kikkawai</name>
    <name type="common">Fruit fly</name>
    <dbReference type="NCBI Taxonomy" id="30033"/>
    <lineage>
        <taxon>Eukaryota</taxon>
        <taxon>Metazoa</taxon>
        <taxon>Ecdysozoa</taxon>
        <taxon>Arthropoda</taxon>
        <taxon>Hexapoda</taxon>
        <taxon>Insecta</taxon>
        <taxon>Pterygota</taxon>
        <taxon>Neoptera</taxon>
        <taxon>Endopterygota</taxon>
        <taxon>Diptera</taxon>
        <taxon>Brachycera</taxon>
        <taxon>Muscomorpha</taxon>
        <taxon>Ephydroidea</taxon>
        <taxon>Drosophilidae</taxon>
        <taxon>Drosophila</taxon>
        <taxon>Sophophora</taxon>
    </lineage>
</organism>
<feature type="compositionally biased region" description="Basic residues" evidence="1">
    <location>
        <begin position="47"/>
        <end position="66"/>
    </location>
</feature>
<feature type="compositionally biased region" description="Polar residues" evidence="1">
    <location>
        <begin position="157"/>
        <end position="172"/>
    </location>
</feature>
<feature type="compositionally biased region" description="Polar residues" evidence="1">
    <location>
        <begin position="384"/>
        <end position="401"/>
    </location>
</feature>
<evidence type="ECO:0000256" key="2">
    <source>
        <dbReference type="SAM" id="SignalP"/>
    </source>
</evidence>